<accession>A0A914P9M5</accession>
<dbReference type="AlphaFoldDB" id="A0A914P9M5"/>
<dbReference type="GO" id="GO:0097431">
    <property type="term" value="C:mitotic spindle pole"/>
    <property type="evidence" value="ECO:0007669"/>
    <property type="project" value="TreeGrafter"/>
</dbReference>
<dbReference type="Gene3D" id="1.25.40.10">
    <property type="entry name" value="Tetratricopeptide repeat domain"/>
    <property type="match status" value="1"/>
</dbReference>
<evidence type="ECO:0000256" key="1">
    <source>
        <dbReference type="SAM" id="MobiDB-lite"/>
    </source>
</evidence>
<dbReference type="GO" id="GO:0008017">
    <property type="term" value="F:microtubule binding"/>
    <property type="evidence" value="ECO:0007669"/>
    <property type="project" value="TreeGrafter"/>
</dbReference>
<name>A0A914P9M5_9BILA</name>
<feature type="region of interest" description="Disordered" evidence="1">
    <location>
        <begin position="101"/>
        <end position="120"/>
    </location>
</feature>
<dbReference type="Pfam" id="PF21033">
    <property type="entry name" value="RMD1-3"/>
    <property type="match status" value="1"/>
</dbReference>
<reference evidence="3" key="1">
    <citation type="submission" date="2022-11" db="UniProtKB">
        <authorList>
            <consortium name="WormBaseParasite"/>
        </authorList>
    </citation>
    <scope>IDENTIFICATION</scope>
</reference>
<sequence length="120" mass="13431">MRGRFRFEVASLSMIERGVASVLFGTPPTATYQEALEDLLKAEEMDSGAIDNMLYLGKTYKALGNDKEARRWLSKTSKSEGIDFVDNEQIQEARKLLAEMAGGEEEDELQESDCDTAEEI</sequence>
<evidence type="ECO:0000313" key="3">
    <source>
        <dbReference type="WBParaSite" id="PDA_v2.g14777.t1"/>
    </source>
</evidence>
<protein>
    <submittedName>
        <fullName evidence="3">Uncharacterized protein</fullName>
    </submittedName>
</protein>
<dbReference type="GO" id="GO:0005739">
    <property type="term" value="C:mitochondrion"/>
    <property type="evidence" value="ECO:0007669"/>
    <property type="project" value="TreeGrafter"/>
</dbReference>
<organism evidence="2 3">
    <name type="scientific">Panagrolaimus davidi</name>
    <dbReference type="NCBI Taxonomy" id="227884"/>
    <lineage>
        <taxon>Eukaryota</taxon>
        <taxon>Metazoa</taxon>
        <taxon>Ecdysozoa</taxon>
        <taxon>Nematoda</taxon>
        <taxon>Chromadorea</taxon>
        <taxon>Rhabditida</taxon>
        <taxon>Tylenchina</taxon>
        <taxon>Panagrolaimomorpha</taxon>
        <taxon>Panagrolaimoidea</taxon>
        <taxon>Panagrolaimidae</taxon>
        <taxon>Panagrolaimus</taxon>
    </lineage>
</organism>
<dbReference type="WBParaSite" id="PDA_v2.g14777.t1">
    <property type="protein sequence ID" value="PDA_v2.g14777.t1"/>
    <property type="gene ID" value="PDA_v2.g14777"/>
</dbReference>
<dbReference type="PANTHER" id="PTHR16056:SF36">
    <property type="entry name" value="TETRATRICOPEPTIDE REPEAT PROTEIN"/>
    <property type="match status" value="1"/>
</dbReference>
<dbReference type="InterPro" id="IPR049039">
    <property type="entry name" value="RMD1-3_a_helical_rpt"/>
</dbReference>
<proteinExistence type="predicted"/>
<dbReference type="PANTHER" id="PTHR16056">
    <property type="entry name" value="REGULATOR OF MICROTUBULE DYNAMICS PROTEIN"/>
    <property type="match status" value="1"/>
</dbReference>
<dbReference type="InterPro" id="IPR011990">
    <property type="entry name" value="TPR-like_helical_dom_sf"/>
</dbReference>
<keyword evidence="2" id="KW-1185">Reference proteome</keyword>
<dbReference type="SUPFAM" id="SSF48452">
    <property type="entry name" value="TPR-like"/>
    <property type="match status" value="1"/>
</dbReference>
<feature type="compositionally biased region" description="Acidic residues" evidence="1">
    <location>
        <begin position="102"/>
        <end position="120"/>
    </location>
</feature>
<evidence type="ECO:0000313" key="2">
    <source>
        <dbReference type="Proteomes" id="UP000887578"/>
    </source>
</evidence>
<dbReference type="GO" id="GO:0005876">
    <property type="term" value="C:spindle microtubule"/>
    <property type="evidence" value="ECO:0007669"/>
    <property type="project" value="TreeGrafter"/>
</dbReference>
<dbReference type="Proteomes" id="UP000887578">
    <property type="component" value="Unplaced"/>
</dbReference>